<dbReference type="InterPro" id="IPR011650">
    <property type="entry name" value="Peptidase_M20_dimer"/>
</dbReference>
<gene>
    <name evidence="5" type="ORF">H103_01359</name>
</gene>
<evidence type="ECO:0000256" key="1">
    <source>
        <dbReference type="ARBA" id="ARBA00006247"/>
    </source>
</evidence>
<sequence>MAQARRSIYHNPNAKQFRLDREVAGAEKQFHQSLPSYEPSPLVSLDRLAKELGVSKVFIKDESSRLGLPSFKILGASWATYQAVSSHLKLSSPSLDELSRAAASARIKLLAATDGNHGRAVSRMAKILGISSEIFVGKNLDQHTRDLIAGEGATVTGVEGDYDDAISVSAKKADEYPNFILVQDTAFEGYEKIPAWIVDGYSTMLTEIDDQLQDQGLKTTVIVSPAGVGSLCQAVVSHCKSNGKEMSVLTVEPDVAACLHKSLKAGKMTQVKVSKTIMSGMECGTVSSIAWPILQSGVDASVTISDYEAHQGVQYLSSKGVNVGPCGAAGLSGLRHVAKTNPSCIGLTSDSVVVILGTEGSRPYTTPKDVSSDDCVQLTQTLTQINSSNPSETNPSGVGEGEIADYITAWLEHRDLEAHRLEGTPGRPSVIGVLRGTGGGKSLMMNGHIDTVTLDSYSSGLDPLSGELAVSSAGRKRVVGRGTLDMKAGIAASMAALAMAKTSSPPPRGDVILAAVADEEYSSIGTKEILKAGWRADGAIVVEPTLETIAHAHKGMTWLEIEILGVAAHGSRPDDGVDAILLSGYFLTALKEYESSLPEDSDLGRASLHASLIKGGIEPNSYPASCKLTIEFRTIPVQTKEGILADVNDILAKIKKRVVGFKYRPPQVVAHKSPFEIAKDHPFTRCVYNATGKVYGNPCVFQALDPWTDAALLHDAGIPSIVFGQSGAGLHSEYEWVDVESIQRTEGVISALIQDFCG</sequence>
<dbReference type="Gene3D" id="3.30.70.360">
    <property type="match status" value="1"/>
</dbReference>
<dbReference type="HOGENOM" id="CLU_021802_8_4_1"/>
<dbReference type="InterPro" id="IPR002933">
    <property type="entry name" value="Peptidase_M20"/>
</dbReference>
<dbReference type="PROSITE" id="PS00758">
    <property type="entry name" value="ARGE_DAPE_CPG2_1"/>
    <property type="match status" value="1"/>
</dbReference>
<dbReference type="GO" id="GO:0016787">
    <property type="term" value="F:hydrolase activity"/>
    <property type="evidence" value="ECO:0007669"/>
    <property type="project" value="UniProtKB-KW"/>
</dbReference>
<dbReference type="EMBL" id="KK207727">
    <property type="protein sequence ID" value="EZF56110.1"/>
    <property type="molecule type" value="Genomic_DNA"/>
</dbReference>
<dbReference type="OrthoDB" id="10059875at2759"/>
<dbReference type="SUPFAM" id="SSF55031">
    <property type="entry name" value="Bacterial exopeptidase dimerisation domain"/>
    <property type="match status" value="1"/>
</dbReference>
<dbReference type="Pfam" id="PF01546">
    <property type="entry name" value="Peptidase_M20"/>
    <property type="match status" value="1"/>
</dbReference>
<dbReference type="Pfam" id="PF07687">
    <property type="entry name" value="M20_dimer"/>
    <property type="match status" value="1"/>
</dbReference>
<protein>
    <recommendedName>
        <fullName evidence="6">Diaminopropionate ammonia-lyase</fullName>
    </recommendedName>
</protein>
<dbReference type="Proteomes" id="UP000023758">
    <property type="component" value="Unassembled WGS sequence"/>
</dbReference>
<dbReference type="InterPro" id="IPR036264">
    <property type="entry name" value="Bact_exopeptidase_dim_dom"/>
</dbReference>
<evidence type="ECO:0000256" key="2">
    <source>
        <dbReference type="ARBA" id="ARBA00022801"/>
    </source>
</evidence>
<reference evidence="5" key="1">
    <citation type="submission" date="2014-02" db="EMBL/GenBank/DDBJ databases">
        <title>The Genome Sequence of Trichophyton rubrum (morphotype fischeri) CBS 288.86.</title>
        <authorList>
            <consortium name="The Broad Institute Genomics Platform"/>
            <person name="Cuomo C.A."/>
            <person name="White T.C."/>
            <person name="Graser Y."/>
            <person name="Martinez-Rossi N."/>
            <person name="Heitman J."/>
            <person name="Young S.K."/>
            <person name="Zeng Q."/>
            <person name="Gargeya S."/>
            <person name="Abouelleil A."/>
            <person name="Alvarado L."/>
            <person name="Chapman S.B."/>
            <person name="Gainer-Dewar J."/>
            <person name="Goldberg J."/>
            <person name="Griggs A."/>
            <person name="Gujja S."/>
            <person name="Hansen M."/>
            <person name="Howarth C."/>
            <person name="Imamovic A."/>
            <person name="Larimer J."/>
            <person name="Martinez D."/>
            <person name="Murphy C."/>
            <person name="Pearson M.D."/>
            <person name="Persinoti G."/>
            <person name="Poon T."/>
            <person name="Priest M."/>
            <person name="Roberts A.D."/>
            <person name="Saif S."/>
            <person name="Shea T.D."/>
            <person name="Sykes S.N."/>
            <person name="Wortman J."/>
            <person name="Nusbaum C."/>
            <person name="Birren B."/>
        </authorList>
    </citation>
    <scope>NUCLEOTIDE SEQUENCE [LARGE SCALE GENOMIC DNA]</scope>
    <source>
        <strain evidence="5">CBS 288.86</strain>
    </source>
</reference>
<evidence type="ECO:0000313" key="5">
    <source>
        <dbReference type="EMBL" id="EZF56110.1"/>
    </source>
</evidence>
<dbReference type="PANTHER" id="PTHR42937:SF1">
    <property type="entry name" value="DIAMINOPROPIONATE AMMONIA-LYASE"/>
    <property type="match status" value="1"/>
</dbReference>
<keyword evidence="2" id="KW-0378">Hydrolase</keyword>
<feature type="domain" description="Peptidase M20 dimerisation" evidence="4">
    <location>
        <begin position="552"/>
        <end position="657"/>
    </location>
</feature>
<dbReference type="InterPro" id="IPR001261">
    <property type="entry name" value="ArgE/DapE_CS"/>
</dbReference>
<dbReference type="NCBIfam" id="NF006058">
    <property type="entry name" value="PRK08206.1"/>
    <property type="match status" value="1"/>
</dbReference>
<organism evidence="5">
    <name type="scientific">Trichophyton rubrum CBS 288.86</name>
    <dbReference type="NCBI Taxonomy" id="1215330"/>
    <lineage>
        <taxon>Eukaryota</taxon>
        <taxon>Fungi</taxon>
        <taxon>Dikarya</taxon>
        <taxon>Ascomycota</taxon>
        <taxon>Pezizomycotina</taxon>
        <taxon>Eurotiomycetes</taxon>
        <taxon>Eurotiomycetidae</taxon>
        <taxon>Onygenales</taxon>
        <taxon>Arthrodermataceae</taxon>
        <taxon>Trichophyton</taxon>
    </lineage>
</organism>
<dbReference type="PANTHER" id="PTHR42937">
    <property type="match status" value="1"/>
</dbReference>
<feature type="domain" description="Tryptophan synthase beta chain-like PALP" evidence="3">
    <location>
        <begin position="36"/>
        <end position="340"/>
    </location>
</feature>
<dbReference type="Pfam" id="PF00291">
    <property type="entry name" value="PALP"/>
    <property type="match status" value="1"/>
</dbReference>
<dbReference type="InterPro" id="IPR001926">
    <property type="entry name" value="TrpB-like_PALP"/>
</dbReference>
<dbReference type="AlphaFoldDB" id="A0A022WCK1"/>
<dbReference type="SUPFAM" id="SSF53686">
    <property type="entry name" value="Tryptophan synthase beta subunit-like PLP-dependent enzymes"/>
    <property type="match status" value="1"/>
</dbReference>
<dbReference type="CDD" id="cd08013">
    <property type="entry name" value="M20_ArgE_DapE-like"/>
    <property type="match status" value="1"/>
</dbReference>
<dbReference type="CDD" id="cd00640">
    <property type="entry name" value="Trp-synth-beta_II"/>
    <property type="match status" value="1"/>
</dbReference>
<name>A0A022WCK1_TRIRU</name>
<evidence type="ECO:0008006" key="6">
    <source>
        <dbReference type="Google" id="ProtNLM"/>
    </source>
</evidence>
<comment type="similarity">
    <text evidence="1">Belongs to the peptidase M20A family.</text>
</comment>
<dbReference type="SUPFAM" id="SSF53187">
    <property type="entry name" value="Zn-dependent exopeptidases"/>
    <property type="match status" value="1"/>
</dbReference>
<dbReference type="InterPro" id="IPR036052">
    <property type="entry name" value="TrpB-like_PALP_sf"/>
</dbReference>
<dbReference type="Gene3D" id="3.40.50.1100">
    <property type="match status" value="2"/>
</dbReference>
<proteinExistence type="inferred from homology"/>
<accession>A0A022WCK1</accession>
<evidence type="ECO:0000259" key="3">
    <source>
        <dbReference type="Pfam" id="PF00291"/>
    </source>
</evidence>
<dbReference type="Gene3D" id="3.40.630.10">
    <property type="entry name" value="Zn peptidases"/>
    <property type="match status" value="2"/>
</dbReference>
<evidence type="ECO:0000259" key="4">
    <source>
        <dbReference type="Pfam" id="PF07687"/>
    </source>
</evidence>